<dbReference type="InterPro" id="IPR000719">
    <property type="entry name" value="Prot_kinase_dom"/>
</dbReference>
<keyword evidence="2" id="KW-0472">Membrane</keyword>
<keyword evidence="2" id="KW-1133">Transmembrane helix</keyword>
<proteinExistence type="inferred from homology"/>
<dbReference type="InterPro" id="IPR011009">
    <property type="entry name" value="Kinase-like_dom_sf"/>
</dbReference>
<protein>
    <submittedName>
        <fullName evidence="4">2-octaprenylphenol hydroxylase</fullName>
    </submittedName>
</protein>
<keyword evidence="2" id="KW-0812">Transmembrane</keyword>
<name>A0A1G7DA05_9BACT</name>
<dbReference type="CDD" id="cd05121">
    <property type="entry name" value="ABC1_ADCK3-like"/>
    <property type="match status" value="1"/>
</dbReference>
<feature type="transmembrane region" description="Helical" evidence="2">
    <location>
        <begin position="508"/>
        <end position="529"/>
    </location>
</feature>
<dbReference type="RefSeq" id="WP_092079310.1">
    <property type="nucleotide sequence ID" value="NZ_FNAQ01000012.1"/>
</dbReference>
<dbReference type="AlphaFoldDB" id="A0A1G7DA05"/>
<dbReference type="SUPFAM" id="SSF56112">
    <property type="entry name" value="Protein kinase-like (PK-like)"/>
    <property type="match status" value="1"/>
</dbReference>
<accession>A0A1G7DA05</accession>
<dbReference type="EMBL" id="FNAQ01000012">
    <property type="protein sequence ID" value="SDE47575.1"/>
    <property type="molecule type" value="Genomic_DNA"/>
</dbReference>
<dbReference type="PANTHER" id="PTHR10566:SF113">
    <property type="entry name" value="PROTEIN ACTIVITY OF BC1 COMPLEX KINASE 7, CHLOROPLASTIC"/>
    <property type="match status" value="1"/>
</dbReference>
<dbReference type="OrthoDB" id="9795390at2"/>
<keyword evidence="5" id="KW-1185">Reference proteome</keyword>
<dbReference type="InterPro" id="IPR050154">
    <property type="entry name" value="UbiB_kinase"/>
</dbReference>
<comment type="similarity">
    <text evidence="1">Belongs to the protein kinase superfamily. ADCK protein kinase family.</text>
</comment>
<evidence type="ECO:0000256" key="1">
    <source>
        <dbReference type="ARBA" id="ARBA00009670"/>
    </source>
</evidence>
<dbReference type="PROSITE" id="PS50011">
    <property type="entry name" value="PROTEIN_KINASE_DOM"/>
    <property type="match status" value="1"/>
</dbReference>
<dbReference type="Pfam" id="PF03109">
    <property type="entry name" value="ABC1"/>
    <property type="match status" value="1"/>
</dbReference>
<feature type="domain" description="Protein kinase" evidence="3">
    <location>
        <begin position="134"/>
        <end position="463"/>
    </location>
</feature>
<dbReference type="GO" id="GO:0004672">
    <property type="term" value="F:protein kinase activity"/>
    <property type="evidence" value="ECO:0007669"/>
    <property type="project" value="InterPro"/>
</dbReference>
<dbReference type="STRING" id="57664.SAMN05661003_11255"/>
<organism evidence="4 5">
    <name type="scientific">Desulfuromonas thiophila</name>
    <dbReference type="NCBI Taxonomy" id="57664"/>
    <lineage>
        <taxon>Bacteria</taxon>
        <taxon>Pseudomonadati</taxon>
        <taxon>Thermodesulfobacteriota</taxon>
        <taxon>Desulfuromonadia</taxon>
        <taxon>Desulfuromonadales</taxon>
        <taxon>Desulfuromonadaceae</taxon>
        <taxon>Desulfuromonas</taxon>
    </lineage>
</organism>
<evidence type="ECO:0000313" key="5">
    <source>
        <dbReference type="Proteomes" id="UP000243205"/>
    </source>
</evidence>
<feature type="transmembrane region" description="Helical" evidence="2">
    <location>
        <begin position="541"/>
        <end position="559"/>
    </location>
</feature>
<dbReference type="Proteomes" id="UP000243205">
    <property type="component" value="Unassembled WGS sequence"/>
</dbReference>
<evidence type="ECO:0000259" key="3">
    <source>
        <dbReference type="PROSITE" id="PS50011"/>
    </source>
</evidence>
<evidence type="ECO:0000313" key="4">
    <source>
        <dbReference type="EMBL" id="SDE47575.1"/>
    </source>
</evidence>
<gene>
    <name evidence="4" type="ORF">SAMN05661003_11255</name>
</gene>
<dbReference type="PANTHER" id="PTHR10566">
    <property type="entry name" value="CHAPERONE-ACTIVITY OF BC1 COMPLEX CABC1 -RELATED"/>
    <property type="match status" value="1"/>
</dbReference>
<reference evidence="5" key="1">
    <citation type="submission" date="2016-10" db="EMBL/GenBank/DDBJ databases">
        <authorList>
            <person name="Varghese N."/>
            <person name="Submissions S."/>
        </authorList>
    </citation>
    <scope>NUCLEOTIDE SEQUENCE [LARGE SCALE GENOMIC DNA]</scope>
    <source>
        <strain evidence="5">DSM 8987</strain>
    </source>
</reference>
<evidence type="ECO:0000256" key="2">
    <source>
        <dbReference type="SAM" id="Phobius"/>
    </source>
</evidence>
<dbReference type="InterPro" id="IPR004147">
    <property type="entry name" value="ABC1_dom"/>
</dbReference>
<sequence>MLPFLHLDRNLRSLRRYREILAVLVTYGFDHLVEQLNIDYYLERARRLIRRQRQQLSALERLPAEQRLRMALEELGPTFIKFGQLLSTRPDLLPASYIRELNRLQDHVAPLPWSAIEQRLTTELGAPPQSLFGTVDPTPLAAASIAQVHRARLHDGRQVALKVQRPGIEAVIATDLDILEGLAGLLENNQDRTSLVSPLQLVREFRRTLYRELDFTKEAHSLCRFRSNFAGDPHLYVPEVFWDYSSEALLTLELIDGCKIDDLDGLRRAGHDLPELARRGAQCFLTQVVHHGLFHGDPHPGNLRVLADGRICFLDFGMVGHLDDELRQQLANLLLGLFRKDTDMLAEVLLTRRPRTSEIDLPALRRDLLEFIDDYHQRPLKQIDSFKLMTEFIALMGRHHIRFPADLMLLTKALVTIEGIGRRLDPDFNLIEQIEPNVRALLKHRLSSEHLGRQTLNCLRAYLDLARSLPHDIREVLLRLNSNSFKIDLEHRGLERLIRDLDKSSNRLSFSFLIGSLIIGSSLIVQTGAGPQLFGLPALGLLGYSIAALLGLWLAIGVLSSGRL</sequence>
<dbReference type="GO" id="GO:0005524">
    <property type="term" value="F:ATP binding"/>
    <property type="evidence" value="ECO:0007669"/>
    <property type="project" value="InterPro"/>
</dbReference>